<dbReference type="Proteomes" id="UP001595075">
    <property type="component" value="Unassembled WGS sequence"/>
</dbReference>
<dbReference type="EMBL" id="JAZHXI010000006">
    <property type="protein sequence ID" value="KAL2070779.1"/>
    <property type="molecule type" value="Genomic_DNA"/>
</dbReference>
<feature type="transmembrane region" description="Helical" evidence="1">
    <location>
        <begin position="455"/>
        <end position="475"/>
    </location>
</feature>
<evidence type="ECO:0008006" key="4">
    <source>
        <dbReference type="Google" id="ProtNLM"/>
    </source>
</evidence>
<keyword evidence="1" id="KW-0812">Transmembrane</keyword>
<evidence type="ECO:0000256" key="1">
    <source>
        <dbReference type="SAM" id="Phobius"/>
    </source>
</evidence>
<feature type="transmembrane region" description="Helical" evidence="1">
    <location>
        <begin position="20"/>
        <end position="40"/>
    </location>
</feature>
<dbReference type="SUPFAM" id="SSF51735">
    <property type="entry name" value="NAD(P)-binding Rossmann-fold domains"/>
    <property type="match status" value="1"/>
</dbReference>
<gene>
    <name evidence="2" type="ORF">VTL71DRAFT_13805</name>
</gene>
<keyword evidence="1" id="KW-1133">Transmembrane helix</keyword>
<protein>
    <recommendedName>
        <fullName evidence="4">ATP-grasp domain-containing protein</fullName>
    </recommendedName>
</protein>
<comment type="caution">
    <text evidence="2">The sequence shown here is derived from an EMBL/GenBank/DDBJ whole genome shotgun (WGS) entry which is preliminary data.</text>
</comment>
<evidence type="ECO:0000313" key="3">
    <source>
        <dbReference type="Proteomes" id="UP001595075"/>
    </source>
</evidence>
<dbReference type="InterPro" id="IPR036291">
    <property type="entry name" value="NAD(P)-bd_dom_sf"/>
</dbReference>
<keyword evidence="3" id="KW-1185">Reference proteome</keyword>
<dbReference type="Gene3D" id="3.40.50.20">
    <property type="match status" value="1"/>
</dbReference>
<reference evidence="2 3" key="1">
    <citation type="journal article" date="2024" name="Commun. Biol.">
        <title>Comparative genomic analysis of thermophilic fungi reveals convergent evolutionary adaptations and gene losses.</title>
        <authorList>
            <person name="Steindorff A.S."/>
            <person name="Aguilar-Pontes M.V."/>
            <person name="Robinson A.J."/>
            <person name="Andreopoulos B."/>
            <person name="LaButti K."/>
            <person name="Kuo A."/>
            <person name="Mondo S."/>
            <person name="Riley R."/>
            <person name="Otillar R."/>
            <person name="Haridas S."/>
            <person name="Lipzen A."/>
            <person name="Grimwood J."/>
            <person name="Schmutz J."/>
            <person name="Clum A."/>
            <person name="Reid I.D."/>
            <person name="Moisan M.C."/>
            <person name="Butler G."/>
            <person name="Nguyen T.T.M."/>
            <person name="Dewar K."/>
            <person name="Conant G."/>
            <person name="Drula E."/>
            <person name="Henrissat B."/>
            <person name="Hansel C."/>
            <person name="Singer S."/>
            <person name="Hutchinson M.I."/>
            <person name="de Vries R.P."/>
            <person name="Natvig D.O."/>
            <person name="Powell A.J."/>
            <person name="Tsang A."/>
            <person name="Grigoriev I.V."/>
        </authorList>
    </citation>
    <scope>NUCLEOTIDE SEQUENCE [LARGE SCALE GENOMIC DNA]</scope>
    <source>
        <strain evidence="2 3">CBS 494.80</strain>
    </source>
</reference>
<name>A0ABR4CLH1_9HELO</name>
<accession>A0ABR4CLH1</accession>
<sequence length="546" mass="61563">MVLTSTSRTSLHILQNLSLILLSLALTPLCTLIAVLSRLISPYLHTSKQISRTRKWRHDSSNTFRPRTILVTGVGMSKGLNLARTFYKAGHRVIGADLEPNFIPVCGHFSIAISKFYRLSKPTSGLGSARYIQDLKDIIAKEGVELWVPCSGIASGVEDGEAAEAIMKETRCKAVQFRLELTETLHEKHFFIDNTRNLGLNVPSTYLVTSELESMAVLYPEKARKDIHTDIDINKAIDINIATATQPLSAGKYIMKSILLDDSSRSNMTLLPLPTIHATESHIKSLNPTPFRPFVLQKFIAGPEYCTHSLILHGRVAAFVACPSSSLLMHYVPLPTSSLLSRAMLMYTTLYAQKTGNGMTGHFSIDFLVEEAVARQAEGRVGADVREEEVRDLMGRLYPIECNPRVHTAGVCLSDGAEDLAAKYLSLLPDHEPKGVTNGHKIEKMIVPRPGAARGYYWIGYDLVTLVLLPILGIVRFEVGAREVLRSWMEFVEHVLFWRDGTWEHWDPWPAWWLYVGYWPSMWMLCLWERRWWSRCNVSTNKMFVC</sequence>
<organism evidence="2 3">
    <name type="scientific">Oculimacula yallundae</name>
    <dbReference type="NCBI Taxonomy" id="86028"/>
    <lineage>
        <taxon>Eukaryota</taxon>
        <taxon>Fungi</taxon>
        <taxon>Dikarya</taxon>
        <taxon>Ascomycota</taxon>
        <taxon>Pezizomycotina</taxon>
        <taxon>Leotiomycetes</taxon>
        <taxon>Helotiales</taxon>
        <taxon>Ploettnerulaceae</taxon>
        <taxon>Oculimacula</taxon>
    </lineage>
</organism>
<proteinExistence type="predicted"/>
<keyword evidence="1" id="KW-0472">Membrane</keyword>
<evidence type="ECO:0000313" key="2">
    <source>
        <dbReference type="EMBL" id="KAL2070779.1"/>
    </source>
</evidence>